<dbReference type="AlphaFoldDB" id="A0A7W3WID2"/>
<dbReference type="Proteomes" id="UP000525686">
    <property type="component" value="Unassembled WGS sequence"/>
</dbReference>
<proteinExistence type="predicted"/>
<gene>
    <name evidence="1" type="ORF">H3146_05920</name>
</gene>
<reference evidence="2" key="1">
    <citation type="submission" date="2020-05" db="EMBL/GenBank/DDBJ databases">
        <title>Classification of alakaliphilic streptomycetes isolated from an alkaline soil next to Lonar Crater, India and a proposal for the recognition of Streptomyces alkaliterrae sp. nov.</title>
        <authorList>
            <person name="Golinska P."/>
        </authorList>
    </citation>
    <scope>NUCLEOTIDE SEQUENCE [LARGE SCALE GENOMIC DNA]</scope>
    <source>
        <strain evidence="2">OF3</strain>
    </source>
</reference>
<evidence type="ECO:0000313" key="1">
    <source>
        <dbReference type="EMBL" id="MBB1252904.1"/>
    </source>
</evidence>
<protein>
    <submittedName>
        <fullName evidence="1">Helix-turn-helix domain-containing protein</fullName>
    </submittedName>
</protein>
<name>A0A7W3WID2_9ACTN</name>
<accession>A0A7W3WID2</accession>
<organism evidence="1 2">
    <name type="scientific">Streptomyces alkaliterrae</name>
    <dbReference type="NCBI Taxonomy" id="2213162"/>
    <lineage>
        <taxon>Bacteria</taxon>
        <taxon>Bacillati</taxon>
        <taxon>Actinomycetota</taxon>
        <taxon>Actinomycetes</taxon>
        <taxon>Kitasatosporales</taxon>
        <taxon>Streptomycetaceae</taxon>
        <taxon>Streptomyces</taxon>
    </lineage>
</organism>
<evidence type="ECO:0000313" key="2">
    <source>
        <dbReference type="Proteomes" id="UP000525686"/>
    </source>
</evidence>
<dbReference type="RefSeq" id="WP_181353696.1">
    <property type="nucleotide sequence ID" value="NZ_JABJWZ010000031.1"/>
</dbReference>
<sequence length="135" mass="14806">MATTPRRALADLLAKRKAHLGLGLEDLAARCVDPMHPGDGPQWTRSTLSNLLSGRMVKLTGPSAVRALAAGFDLPLDAVQQAAAEQYFDWKPIGLEDDLVALVAHWDEMNDLEKAQLRRIAQAFAEERRKHGPGE</sequence>
<dbReference type="EMBL" id="JABJWZ010000031">
    <property type="protein sequence ID" value="MBB1252904.1"/>
    <property type="molecule type" value="Genomic_DNA"/>
</dbReference>
<comment type="caution">
    <text evidence="1">The sequence shown here is derived from an EMBL/GenBank/DDBJ whole genome shotgun (WGS) entry which is preliminary data.</text>
</comment>